<keyword evidence="4" id="KW-1185">Reference proteome</keyword>
<feature type="compositionally biased region" description="Polar residues" evidence="1">
    <location>
        <begin position="177"/>
        <end position="188"/>
    </location>
</feature>
<evidence type="ECO:0000256" key="1">
    <source>
        <dbReference type="SAM" id="MobiDB-lite"/>
    </source>
</evidence>
<evidence type="ECO:0000313" key="3">
    <source>
        <dbReference type="EMBL" id="KAK3877464.1"/>
    </source>
</evidence>
<feature type="transmembrane region" description="Helical" evidence="2">
    <location>
        <begin position="211"/>
        <end position="233"/>
    </location>
</feature>
<name>A0AAE1KMC9_PETCI</name>
<sequence>MRLDRSLGSMETLGNSEHQVLDRSQRTPRKNFTPSTCLPMKGSLSTKQCKSKDGYLGMSVDHSLDRSHSRSSVEIKWSADVDISGDVYDSSKKGSPDASPRQYRRAELNRSLDVLLENAQRKPPPRVTRNQSLDMLLDARVEIGGSPTKSHETLNRSRNNLSDRFKEGSKKRDEKNSSNAWSQETFTSKVQRRQKQQTRVVRGDNGMCLEIAILCVHVCTAAVALGTVVALGIMSTRWDHQRQVCPLFVRVPPGFHIHWGNEDMTGCYTAAFLPLIIVVLSLVFAALHYSVVRIWTENYMPTLAASRTLSLLTLAVTSLEAAVALASTIILTEGFRQTCISFDLSLSWGEAPYTCRSNYNDRDFAYRLGYLHTFDLILGGLVCGWTLVILTIILVLLSVTRARLCACHCL</sequence>
<dbReference type="EMBL" id="JAWQEG010001670">
    <property type="protein sequence ID" value="KAK3877464.1"/>
    <property type="molecule type" value="Genomic_DNA"/>
</dbReference>
<reference evidence="3" key="1">
    <citation type="submission" date="2023-10" db="EMBL/GenBank/DDBJ databases">
        <title>Genome assemblies of two species of porcelain crab, Petrolisthes cinctipes and Petrolisthes manimaculis (Anomura: Porcellanidae).</title>
        <authorList>
            <person name="Angst P."/>
        </authorList>
    </citation>
    <scope>NUCLEOTIDE SEQUENCE</scope>
    <source>
        <strain evidence="3">PB745_01</strain>
        <tissue evidence="3">Gill</tissue>
    </source>
</reference>
<feature type="transmembrane region" description="Helical" evidence="2">
    <location>
        <begin position="267"/>
        <end position="289"/>
    </location>
</feature>
<feature type="region of interest" description="Disordered" evidence="1">
    <location>
        <begin position="144"/>
        <end position="197"/>
    </location>
</feature>
<dbReference type="AlphaFoldDB" id="A0AAE1KMC9"/>
<organism evidence="3 4">
    <name type="scientific">Petrolisthes cinctipes</name>
    <name type="common">Flat porcelain crab</name>
    <dbReference type="NCBI Taxonomy" id="88211"/>
    <lineage>
        <taxon>Eukaryota</taxon>
        <taxon>Metazoa</taxon>
        <taxon>Ecdysozoa</taxon>
        <taxon>Arthropoda</taxon>
        <taxon>Crustacea</taxon>
        <taxon>Multicrustacea</taxon>
        <taxon>Malacostraca</taxon>
        <taxon>Eumalacostraca</taxon>
        <taxon>Eucarida</taxon>
        <taxon>Decapoda</taxon>
        <taxon>Pleocyemata</taxon>
        <taxon>Anomura</taxon>
        <taxon>Galatheoidea</taxon>
        <taxon>Porcellanidae</taxon>
        <taxon>Petrolisthes</taxon>
    </lineage>
</organism>
<feature type="region of interest" description="Disordered" evidence="1">
    <location>
        <begin position="1"/>
        <end position="50"/>
    </location>
</feature>
<gene>
    <name evidence="3" type="ORF">Pcinc_017791</name>
</gene>
<keyword evidence="2" id="KW-0812">Transmembrane</keyword>
<keyword evidence="2" id="KW-1133">Transmembrane helix</keyword>
<evidence type="ECO:0000313" key="4">
    <source>
        <dbReference type="Proteomes" id="UP001286313"/>
    </source>
</evidence>
<feature type="transmembrane region" description="Helical" evidence="2">
    <location>
        <begin position="309"/>
        <end position="331"/>
    </location>
</feature>
<comment type="caution">
    <text evidence="3">The sequence shown here is derived from an EMBL/GenBank/DDBJ whole genome shotgun (WGS) entry which is preliminary data.</text>
</comment>
<proteinExistence type="predicted"/>
<evidence type="ECO:0000256" key="2">
    <source>
        <dbReference type="SAM" id="Phobius"/>
    </source>
</evidence>
<dbReference type="Proteomes" id="UP001286313">
    <property type="component" value="Unassembled WGS sequence"/>
</dbReference>
<protein>
    <submittedName>
        <fullName evidence="3">Uncharacterized protein</fullName>
    </submittedName>
</protein>
<keyword evidence="2" id="KW-0472">Membrane</keyword>
<feature type="compositionally biased region" description="Basic and acidic residues" evidence="1">
    <location>
        <begin position="149"/>
        <end position="176"/>
    </location>
</feature>
<feature type="transmembrane region" description="Helical" evidence="2">
    <location>
        <begin position="376"/>
        <end position="399"/>
    </location>
</feature>
<accession>A0AAE1KMC9</accession>